<evidence type="ECO:0000256" key="1">
    <source>
        <dbReference type="SAM" id="Phobius"/>
    </source>
</evidence>
<evidence type="ECO:0000313" key="4">
    <source>
        <dbReference type="Proteomes" id="UP001307839"/>
    </source>
</evidence>
<dbReference type="Pfam" id="PF20178">
    <property type="entry name" value="ToxA_N"/>
    <property type="match status" value="1"/>
</dbReference>
<accession>A0AB35WMN9</accession>
<dbReference type="AlphaFoldDB" id="A0AB35WMN9"/>
<keyword evidence="1" id="KW-0812">Transmembrane</keyword>
<dbReference type="InterPro" id="IPR046673">
    <property type="entry name" value="ToxA_N"/>
</dbReference>
<sequence length="716" mass="79706">MTTPIDEPLEHIARRYIGQFPDLQGLARQAAGHLLRRHSGYWLDPDSVYWHEFDSAASSSLSFTGWRHSRPPHRSLTFTELVMQRFSPAQQSDTDALSVYGGFYRVDNSHGVYDERNELRLAPQWVLERLWELDFSGQYTRLLGRFRRERGDDFCTLARARLLAALVPAPLTEAEREQVLASLLPETQLPLAVSALQASATGSVQGGWAALTLGGIAARTLFVLPLRTGRRCLYRADDRGALVVFERQRDLKAWLQDQVTTQEGRERMMLHFVGGDVLAQALRGQLRKYFQVMVSEPDYVRIGSQRVSGDLIVHLREQVMDELVSNAHERLTSNAQLRKASWLSSLQATALIIAPMTPLGWPLALTSLGIGVSMLALHLDMAINGKAAWRANAWWAVLMDMLFILLDAGMIRSSELFARSPVPTRVAGQVGAVSSPQWEIYMRPAANELLASSDQALARQESLLAAVPLADAEAVGAAGEYLDAFSEPLAVYRDELGFGSPAIYEYSHSPARYNNLWRGLPLEDDLVDSIRRSHRLAEALEQVGVHNNVRMYRAASSIRGTGTLAFREGRLGVGDVLVTTDFCSFTDNPYALWEVFNNPLAQVSGAVIFDDSAVIYSLEPGESAQVTPVAPFSTRPDEVESLMMPGRYLQIEQVTAVQGKAYRFMEVRLKALAEAPDSAIVYDMHSGEQFDRMAMTQRLGAADDDSLMRRFFPLPT</sequence>
<feature type="domain" description="Dermonecrotic toxin N-terminal" evidence="2">
    <location>
        <begin position="19"/>
        <end position="272"/>
    </location>
</feature>
<keyword evidence="1" id="KW-1133">Transmembrane helix</keyword>
<comment type="caution">
    <text evidence="3">The sequence shown here is derived from an EMBL/GenBank/DDBJ whole genome shotgun (WGS) entry which is preliminary data.</text>
</comment>
<protein>
    <submittedName>
        <fullName evidence="3">DUF6543 domain-containing protein</fullName>
    </submittedName>
</protein>
<feature type="transmembrane region" description="Helical" evidence="1">
    <location>
        <begin position="391"/>
        <end position="411"/>
    </location>
</feature>
<dbReference type="Proteomes" id="UP001307839">
    <property type="component" value="Unassembled WGS sequence"/>
</dbReference>
<reference evidence="3 4" key="1">
    <citation type="submission" date="2024-01" db="EMBL/GenBank/DDBJ databases">
        <title>Unpublished Manusciprt.</title>
        <authorList>
            <person name="Duman M."/>
            <person name="Valdes E.G."/>
            <person name="Ajmi N."/>
            <person name="Altun S."/>
            <person name="Saticioglu I.B."/>
        </authorList>
    </citation>
    <scope>NUCLEOTIDE SEQUENCE [LARGE SCALE GENOMIC DNA]</scope>
    <source>
        <strain evidence="3 4">120P</strain>
    </source>
</reference>
<keyword evidence="4" id="KW-1185">Reference proteome</keyword>
<dbReference type="EMBL" id="JAZDQP010000002">
    <property type="protein sequence ID" value="MEE1865688.1"/>
    <property type="molecule type" value="Genomic_DNA"/>
</dbReference>
<organism evidence="3 4">
    <name type="scientific">Pseudomonas auratipiscis</name>
    <dbReference type="NCBI Taxonomy" id="3115853"/>
    <lineage>
        <taxon>Bacteria</taxon>
        <taxon>Pseudomonadati</taxon>
        <taxon>Pseudomonadota</taxon>
        <taxon>Gammaproteobacteria</taxon>
        <taxon>Pseudomonadales</taxon>
        <taxon>Pseudomonadaceae</taxon>
        <taxon>Pseudomonas</taxon>
    </lineage>
</organism>
<keyword evidence="1" id="KW-0472">Membrane</keyword>
<evidence type="ECO:0000313" key="3">
    <source>
        <dbReference type="EMBL" id="MEE1865688.1"/>
    </source>
</evidence>
<dbReference type="SUPFAM" id="SSF56399">
    <property type="entry name" value="ADP-ribosylation"/>
    <property type="match status" value="1"/>
</dbReference>
<evidence type="ECO:0000259" key="2">
    <source>
        <dbReference type="Pfam" id="PF20178"/>
    </source>
</evidence>
<name>A0AB35WMN9_9PSED</name>
<dbReference type="RefSeq" id="WP_136478566.1">
    <property type="nucleotide sequence ID" value="NZ_JAZDCU010000002.1"/>
</dbReference>
<feature type="transmembrane region" description="Helical" evidence="1">
    <location>
        <begin position="359"/>
        <end position="379"/>
    </location>
</feature>
<gene>
    <name evidence="3" type="ORF">V0R53_04670</name>
</gene>
<proteinExistence type="predicted"/>